<dbReference type="SUPFAM" id="SSF50630">
    <property type="entry name" value="Acid proteases"/>
    <property type="match status" value="1"/>
</dbReference>
<accession>A0A5K1K9E2</accession>
<feature type="compositionally biased region" description="Basic and acidic residues" evidence="3">
    <location>
        <begin position="494"/>
        <end position="524"/>
    </location>
</feature>
<evidence type="ECO:0000256" key="2">
    <source>
        <dbReference type="ARBA" id="ARBA00022750"/>
    </source>
</evidence>
<keyword evidence="2" id="KW-0378">Hydrolase</keyword>
<keyword evidence="6" id="KW-0328">Glycosyltransferase</keyword>
<dbReference type="GO" id="GO:0006508">
    <property type="term" value="P:proteolysis"/>
    <property type="evidence" value="ECO:0007669"/>
    <property type="project" value="InterPro"/>
</dbReference>
<dbReference type="GO" id="GO:0004100">
    <property type="term" value="F:chitin synthase activity"/>
    <property type="evidence" value="ECO:0007669"/>
    <property type="project" value="UniProtKB-EC"/>
</dbReference>
<dbReference type="PROSITE" id="PS00141">
    <property type="entry name" value="ASP_PROTEASE"/>
    <property type="match status" value="1"/>
</dbReference>
<feature type="chain" id="PRO_5023852917" evidence="4">
    <location>
        <begin position="21"/>
        <end position="623"/>
    </location>
</feature>
<dbReference type="Pfam" id="PF00026">
    <property type="entry name" value="Asp"/>
    <property type="match status" value="1"/>
</dbReference>
<dbReference type="EC" id="2.4.1.16" evidence="6"/>
<dbReference type="PANTHER" id="PTHR47966:SF51">
    <property type="entry name" value="BETA-SITE APP-CLEAVING ENZYME, ISOFORM A-RELATED"/>
    <property type="match status" value="1"/>
</dbReference>
<feature type="signal peptide" evidence="4">
    <location>
        <begin position="1"/>
        <end position="20"/>
    </location>
</feature>
<dbReference type="Gene3D" id="2.40.70.10">
    <property type="entry name" value="Acid Proteases"/>
    <property type="match status" value="2"/>
</dbReference>
<proteinExistence type="inferred from homology"/>
<evidence type="ECO:0000313" key="6">
    <source>
        <dbReference type="EMBL" id="VWP02664.1"/>
    </source>
</evidence>
<feature type="compositionally biased region" description="Acidic residues" evidence="3">
    <location>
        <begin position="548"/>
        <end position="566"/>
    </location>
</feature>
<dbReference type="GO" id="GO:0004190">
    <property type="term" value="F:aspartic-type endopeptidase activity"/>
    <property type="evidence" value="ECO:0007669"/>
    <property type="project" value="UniProtKB-KW"/>
</dbReference>
<dbReference type="EMBL" id="LR730393">
    <property type="protein sequence ID" value="VWP02664.1"/>
    <property type="molecule type" value="Genomic_DNA"/>
</dbReference>
<feature type="compositionally biased region" description="Low complexity" evidence="3">
    <location>
        <begin position="478"/>
        <end position="490"/>
    </location>
</feature>
<name>A0A5K1K9E2_9APHY</name>
<keyword evidence="6" id="KW-0808">Transferase</keyword>
<evidence type="ECO:0000259" key="5">
    <source>
        <dbReference type="PROSITE" id="PS51767"/>
    </source>
</evidence>
<dbReference type="CDD" id="cd05471">
    <property type="entry name" value="pepsin_like"/>
    <property type="match status" value="1"/>
</dbReference>
<gene>
    <name evidence="6" type="primary">G4XVB6</name>
</gene>
<reference evidence="6" key="1">
    <citation type="submission" date="2019-10" db="EMBL/GenBank/DDBJ databases">
        <authorList>
            <person name="Nor Muhammad N."/>
        </authorList>
    </citation>
    <scope>NUCLEOTIDE SEQUENCE</scope>
</reference>
<dbReference type="InterPro" id="IPR001969">
    <property type="entry name" value="Aspartic_peptidase_AS"/>
</dbReference>
<keyword evidence="2" id="KW-0064">Aspartyl protease</keyword>
<dbReference type="PANTHER" id="PTHR47966">
    <property type="entry name" value="BETA-SITE APP-CLEAVING ENZYME, ISOFORM A-RELATED"/>
    <property type="match status" value="1"/>
</dbReference>
<feature type="compositionally biased region" description="Low complexity" evidence="3">
    <location>
        <begin position="527"/>
        <end position="536"/>
    </location>
</feature>
<feature type="compositionally biased region" description="Polar residues" evidence="3">
    <location>
        <begin position="409"/>
        <end position="442"/>
    </location>
</feature>
<feature type="compositionally biased region" description="Basic and acidic residues" evidence="3">
    <location>
        <begin position="456"/>
        <end position="474"/>
    </location>
</feature>
<feature type="region of interest" description="Disordered" evidence="3">
    <location>
        <begin position="409"/>
        <end position="600"/>
    </location>
</feature>
<keyword evidence="4" id="KW-0732">Signal</keyword>
<feature type="domain" description="Peptidase A1" evidence="5">
    <location>
        <begin position="59"/>
        <end position="376"/>
    </location>
</feature>
<evidence type="ECO:0000256" key="3">
    <source>
        <dbReference type="SAM" id="MobiDB-lite"/>
    </source>
</evidence>
<dbReference type="InterPro" id="IPR033121">
    <property type="entry name" value="PEPTIDASE_A1"/>
</dbReference>
<keyword evidence="2" id="KW-0645">Protease</keyword>
<sequence length="623" mass="66778">MRFPWVSVVSFLGFGFLSDSSSPHGVLGAALPGLPTAQTRTVSFRISRGPDSLPQHHIYVVNASVAGVPFEVIFDTGSSDLWIDTSGSEAALAKGQSVKTGRSIMLQYGVDGVHTYASGAVEYADVQLGAGLTAYNQSFVNVPGTTNITQYGDKGILGLGPPGGWSAIRETMKGTEWVSNPFLRTLLMQNPTMDPLFTVEYSSRDSEGMVNTGTLSFGDVSPPFVGIMDAPKLHLVTGQLWDVPSQGFMVNGEKVNFDGAGELPFVLDTGAYTACVPPEYMRAIYSSIPGSYLLDDGYWSVPCDAKLNVSMIIGNGTFPIHPIDMTEVYDVQDGTPLCKGLFRNNVDKRIPFLIGLNAMQNTYALFSYGDHQGSKPYVQLISKTDSEQAANEFDTMSFLERNATVVSQSTSLGNSQTSTQYRPSPLSTDLWSSGLPPTSTAPQIGRKRRLSTPEPDGEHEREHTPASKKFRVDSEADATPAPATPVLAPETETEEVKEVTEGVKEVELEEKPSAPEEVKDKEEEASSEAQEAAAVPLPDSPQLKATETEDADADGEADADADAEGEVDTKATAEVPSATEDEKVEEPLASSAAVDDEVPGLMLARKSPMKMETMQTAVLTAQA</sequence>
<dbReference type="PROSITE" id="PS51767">
    <property type="entry name" value="PEPTIDASE_A1"/>
    <property type="match status" value="1"/>
</dbReference>
<dbReference type="AlphaFoldDB" id="A0A5K1K9E2"/>
<organism evidence="6">
    <name type="scientific">Ganoderma boninense</name>
    <dbReference type="NCBI Taxonomy" id="34458"/>
    <lineage>
        <taxon>Eukaryota</taxon>
        <taxon>Fungi</taxon>
        <taxon>Dikarya</taxon>
        <taxon>Basidiomycota</taxon>
        <taxon>Agaricomycotina</taxon>
        <taxon>Agaricomycetes</taxon>
        <taxon>Polyporales</taxon>
        <taxon>Polyporaceae</taxon>
        <taxon>Ganoderma</taxon>
    </lineage>
</organism>
<evidence type="ECO:0000256" key="4">
    <source>
        <dbReference type="SAM" id="SignalP"/>
    </source>
</evidence>
<dbReference type="InterPro" id="IPR021109">
    <property type="entry name" value="Peptidase_aspartic_dom_sf"/>
</dbReference>
<dbReference type="InterPro" id="IPR001461">
    <property type="entry name" value="Aspartic_peptidase_A1"/>
</dbReference>
<evidence type="ECO:0000256" key="1">
    <source>
        <dbReference type="ARBA" id="ARBA00007447"/>
    </source>
</evidence>
<protein>
    <submittedName>
        <fullName evidence="6">Chitin synthase (EC)</fullName>
        <ecNumber evidence="6">2.4.1.16</ecNumber>
    </submittedName>
</protein>
<comment type="similarity">
    <text evidence="1">Belongs to the peptidase A1 family.</text>
</comment>
<dbReference type="InterPro" id="IPR034164">
    <property type="entry name" value="Pepsin-like_dom"/>
</dbReference>